<feature type="compositionally biased region" description="Low complexity" evidence="1">
    <location>
        <begin position="12"/>
        <end position="25"/>
    </location>
</feature>
<dbReference type="EMBL" id="AP002866">
    <property type="protein sequence ID" value="BAD61225.1"/>
    <property type="molecule type" value="Genomic_DNA"/>
</dbReference>
<gene>
    <name evidence="2" type="primary">P0410E01.25</name>
</gene>
<accession>Q5ZDY6</accession>
<protein>
    <submittedName>
        <fullName evidence="2">Uncharacterized protein</fullName>
    </submittedName>
</protein>
<dbReference type="Proteomes" id="UP000817658">
    <property type="component" value="Chromosome 1"/>
</dbReference>
<name>Q5ZDY6_ORYSJ</name>
<organism evidence="2">
    <name type="scientific">Oryza sativa subsp. japonica</name>
    <name type="common">Rice</name>
    <dbReference type="NCBI Taxonomy" id="39947"/>
    <lineage>
        <taxon>Eukaryota</taxon>
        <taxon>Viridiplantae</taxon>
        <taxon>Streptophyta</taxon>
        <taxon>Embryophyta</taxon>
        <taxon>Tracheophyta</taxon>
        <taxon>Spermatophyta</taxon>
        <taxon>Magnoliopsida</taxon>
        <taxon>Liliopsida</taxon>
        <taxon>Poales</taxon>
        <taxon>Poaceae</taxon>
        <taxon>BOP clade</taxon>
        <taxon>Oryzoideae</taxon>
        <taxon>Oryzeae</taxon>
        <taxon>Oryzinae</taxon>
        <taxon>Oryza</taxon>
        <taxon>Oryza sativa</taxon>
    </lineage>
</organism>
<evidence type="ECO:0000313" key="2">
    <source>
        <dbReference type="EMBL" id="BAD61225.1"/>
    </source>
</evidence>
<sequence length="148" mass="16122">MHDVRVDESPIRRPAPTAPSAPRSARLTREMSMRGARSRFGSIWIDPRTVNQAILLSSSFPSFPYSCFAIPLAIASLVRCWASSACPLPLVSKCQRDPPPLSTDHGHGHFPPTTASVTQDAVCREMWLAGCLPSRGHQQSIASGTNDR</sequence>
<feature type="compositionally biased region" description="Basic and acidic residues" evidence="1">
    <location>
        <begin position="1"/>
        <end position="11"/>
    </location>
</feature>
<feature type="region of interest" description="Disordered" evidence="1">
    <location>
        <begin position="1"/>
        <end position="30"/>
    </location>
</feature>
<evidence type="ECO:0000256" key="1">
    <source>
        <dbReference type="SAM" id="MobiDB-lite"/>
    </source>
</evidence>
<dbReference type="AlphaFoldDB" id="Q5ZDY6"/>
<proteinExistence type="predicted"/>
<reference evidence="2" key="1">
    <citation type="journal article" date="2002" name="Nature">
        <title>The genome sequence and structure of rice chromosome 1.</title>
        <authorList>
            <person name="Sasaki T."/>
            <person name="Matsumoto T."/>
            <person name="Yamamoto K."/>
            <person name="Sakata K."/>
            <person name="Baba T."/>
            <person name="Katayose Y."/>
            <person name="Wu J."/>
            <person name="Niimura Y."/>
            <person name="Cheng Z."/>
            <person name="Nagamura Y."/>
            <person name="Antonio B.A."/>
            <person name="Kanamori H."/>
            <person name="Hosokawa S."/>
            <person name="Masukawa M."/>
            <person name="Arikawa K."/>
            <person name="Chiden Y."/>
            <person name="Hayashi M."/>
            <person name="Okamoto M."/>
            <person name="Ando T."/>
            <person name="Aoki H."/>
            <person name="Arita K."/>
            <person name="Hamada M."/>
            <person name="Harada C."/>
            <person name="Hijishita S."/>
            <person name="Honda M."/>
            <person name="Ichikawa Y."/>
            <person name="Idonuma A."/>
            <person name="Iijima M."/>
            <person name="Ikeda M."/>
            <person name="Ikeno M."/>
            <person name="Itoh S."/>
            <person name="Itoh T."/>
            <person name="Itoh Y."/>
            <person name="Itoh Y."/>
            <person name="Iwabuchi A."/>
            <person name="Kamiya K."/>
            <person name="Karasawa W."/>
            <person name="Katagiri S."/>
            <person name="Kikuta A."/>
            <person name="Kobayashi N."/>
            <person name="Kono I."/>
            <person name="Machita K."/>
            <person name="Maehara T."/>
            <person name="Mizuno H."/>
            <person name="Mizubayashi T."/>
            <person name="Mukai Y."/>
            <person name="Nagasaki H."/>
            <person name="Nakashima M."/>
            <person name="Nakama Y."/>
            <person name="Nakamichi Y."/>
            <person name="Nakamura M."/>
            <person name="Namiki N."/>
            <person name="Negishi M."/>
            <person name="Ohta I."/>
            <person name="Ono N."/>
            <person name="Saji S."/>
            <person name="Sakai K."/>
            <person name="Shibata M."/>
            <person name="Shimokawa T."/>
            <person name="Shomura A."/>
            <person name="Song J."/>
            <person name="Takazaki Y."/>
            <person name="Terasawa K."/>
            <person name="Tsuji K."/>
            <person name="Waki K."/>
            <person name="Yamagata H."/>
            <person name="Yamane H."/>
            <person name="Yoshiki S."/>
            <person name="Yoshihara R."/>
            <person name="Yukawa K."/>
            <person name="Zhong H."/>
            <person name="Iwama H."/>
            <person name="Endo T."/>
            <person name="Ito H."/>
            <person name="Hahn J.H."/>
            <person name="Kim H.I."/>
            <person name="Eun M.Y."/>
            <person name="Yano M."/>
            <person name="Jiang J."/>
            <person name="Gojobori T."/>
        </authorList>
    </citation>
    <scope>NUCLEOTIDE SEQUENCE [LARGE SCALE GENOMIC DNA]</scope>
</reference>